<reference evidence="2" key="1">
    <citation type="submission" date="2022-02" db="EMBL/GenBank/DDBJ databases">
        <title>Crop Bioprotection Bacillus Genome Sequencing.</title>
        <authorList>
            <person name="Dunlap C."/>
        </authorList>
    </citation>
    <scope>NUCLEOTIDE SEQUENCE</scope>
    <source>
        <strain evidence="2">WR1O2A-53</strain>
    </source>
</reference>
<dbReference type="AlphaFoldDB" id="A0A9Q4HN58"/>
<organism evidence="2 3">
    <name type="scientific">Bacillus spizizenii</name>
    <name type="common">Bacillus subtilis subsp. spizizenii</name>
    <dbReference type="NCBI Taxonomy" id="96241"/>
    <lineage>
        <taxon>Bacteria</taxon>
        <taxon>Bacillati</taxon>
        <taxon>Bacillota</taxon>
        <taxon>Bacilli</taxon>
        <taxon>Bacillales</taxon>
        <taxon>Bacillaceae</taxon>
        <taxon>Bacillus</taxon>
    </lineage>
</organism>
<evidence type="ECO:0000313" key="3">
    <source>
        <dbReference type="Proteomes" id="UP001078573"/>
    </source>
</evidence>
<proteinExistence type="predicted"/>
<name>A0A9Q4HN58_BACSC</name>
<sequence>MMATKKEKAEKAEKAFYIKDLREHSRELFGVKPEVFDGALFHVHKMRITKSEAKKLISQFLQKEVK</sequence>
<evidence type="ECO:0000259" key="1">
    <source>
        <dbReference type="Pfam" id="PF26160"/>
    </source>
</evidence>
<comment type="caution">
    <text evidence="2">The sequence shown here is derived from an EMBL/GenBank/DDBJ whole genome shotgun (WGS) entry which is preliminary data.</text>
</comment>
<dbReference type="EMBL" id="JALAPQ010000021">
    <property type="protein sequence ID" value="MCY8458490.1"/>
    <property type="molecule type" value="Genomic_DNA"/>
</dbReference>
<gene>
    <name evidence="2" type="ORF">MOC89_16630</name>
</gene>
<feature type="domain" description="YqzN/YkzM" evidence="1">
    <location>
        <begin position="14"/>
        <end position="64"/>
    </location>
</feature>
<accession>A0A9Q4HN58</accession>
<dbReference type="Pfam" id="PF26160">
    <property type="entry name" value="YqzN_YkzM"/>
    <property type="match status" value="1"/>
</dbReference>
<dbReference type="Proteomes" id="UP001078573">
    <property type="component" value="Unassembled WGS sequence"/>
</dbReference>
<dbReference type="InterPro" id="IPR058869">
    <property type="entry name" value="YqzN_YkzM"/>
</dbReference>
<evidence type="ECO:0000313" key="2">
    <source>
        <dbReference type="EMBL" id="MCY8458490.1"/>
    </source>
</evidence>
<protein>
    <recommendedName>
        <fullName evidence="1">YqzN/YkzM domain-containing protein</fullName>
    </recommendedName>
</protein>